<accession>A0A1G1WCU5</accession>
<dbReference type="AlphaFoldDB" id="A0A1G1WCU5"/>
<keyword evidence="1" id="KW-0472">Membrane</keyword>
<keyword evidence="1" id="KW-1133">Transmembrane helix</keyword>
<feature type="transmembrane region" description="Helical" evidence="1">
    <location>
        <begin position="50"/>
        <end position="72"/>
    </location>
</feature>
<keyword evidence="1" id="KW-0812">Transmembrane</keyword>
<gene>
    <name evidence="2" type="ORF">A2Z11_03765</name>
</gene>
<evidence type="ECO:0000313" key="2">
    <source>
        <dbReference type="EMBL" id="OGY25516.1"/>
    </source>
</evidence>
<dbReference type="Proteomes" id="UP000176389">
    <property type="component" value="Unassembled WGS sequence"/>
</dbReference>
<name>A0A1G1WCU5_9BACT</name>
<feature type="transmembrane region" description="Helical" evidence="1">
    <location>
        <begin position="117"/>
        <end position="134"/>
    </location>
</feature>
<feature type="transmembrane region" description="Helical" evidence="1">
    <location>
        <begin position="7"/>
        <end position="30"/>
    </location>
</feature>
<feature type="transmembrane region" description="Helical" evidence="1">
    <location>
        <begin position="93"/>
        <end position="111"/>
    </location>
</feature>
<dbReference type="STRING" id="1802596.A2Z11_03765"/>
<evidence type="ECO:0000313" key="3">
    <source>
        <dbReference type="Proteomes" id="UP000176389"/>
    </source>
</evidence>
<proteinExistence type="predicted"/>
<dbReference type="EMBL" id="MHCS01000045">
    <property type="protein sequence ID" value="OGY25516.1"/>
    <property type="molecule type" value="Genomic_DNA"/>
</dbReference>
<sequence>MEAKMVLVKLFLISIFLIAALLWVAFGYFIFNIPPKMDDQIVITNVTYTISSGALALWFTIGLVHFFLGSFFQPKVRGIDQINLYKRLLLGSLRRGFLFSAAAAGIVALNVFEIANLLNAGLIIGIVILVEIYFSSR</sequence>
<organism evidence="2 3">
    <name type="scientific">Candidatus Woykebacteria bacterium RBG_16_43_9</name>
    <dbReference type="NCBI Taxonomy" id="1802596"/>
    <lineage>
        <taxon>Bacteria</taxon>
        <taxon>Candidatus Woykeibacteriota</taxon>
    </lineage>
</organism>
<evidence type="ECO:0000256" key="1">
    <source>
        <dbReference type="SAM" id="Phobius"/>
    </source>
</evidence>
<protein>
    <submittedName>
        <fullName evidence="2">Uncharacterized protein</fullName>
    </submittedName>
</protein>
<reference evidence="2 3" key="1">
    <citation type="journal article" date="2016" name="Nat. Commun.">
        <title>Thousands of microbial genomes shed light on interconnected biogeochemical processes in an aquifer system.</title>
        <authorList>
            <person name="Anantharaman K."/>
            <person name="Brown C.T."/>
            <person name="Hug L.A."/>
            <person name="Sharon I."/>
            <person name="Castelle C.J."/>
            <person name="Probst A.J."/>
            <person name="Thomas B.C."/>
            <person name="Singh A."/>
            <person name="Wilkins M.J."/>
            <person name="Karaoz U."/>
            <person name="Brodie E.L."/>
            <person name="Williams K.H."/>
            <person name="Hubbard S.S."/>
            <person name="Banfield J.F."/>
        </authorList>
    </citation>
    <scope>NUCLEOTIDE SEQUENCE [LARGE SCALE GENOMIC DNA]</scope>
</reference>
<comment type="caution">
    <text evidence="2">The sequence shown here is derived from an EMBL/GenBank/DDBJ whole genome shotgun (WGS) entry which is preliminary data.</text>
</comment>